<protein>
    <recommendedName>
        <fullName evidence="5">YD repeat-containing protein</fullName>
    </recommendedName>
</protein>
<dbReference type="EMBL" id="BKAU01000012">
    <property type="protein sequence ID" value="GEP98960.1"/>
    <property type="molecule type" value="Genomic_DNA"/>
</dbReference>
<evidence type="ECO:0000256" key="1">
    <source>
        <dbReference type="SAM" id="MobiDB-lite"/>
    </source>
</evidence>
<evidence type="ECO:0008006" key="5">
    <source>
        <dbReference type="Google" id="ProtNLM"/>
    </source>
</evidence>
<dbReference type="Proteomes" id="UP000321436">
    <property type="component" value="Unassembled WGS sequence"/>
</dbReference>
<dbReference type="AlphaFoldDB" id="A0A512RTD0"/>
<feature type="signal peptide" evidence="2">
    <location>
        <begin position="1"/>
        <end position="20"/>
    </location>
</feature>
<gene>
    <name evidence="3" type="ORF">CCY01nite_52200</name>
</gene>
<sequence length="1119" mass="124949">MKKFLSVSCLCIVAVLRTFAQPDIEKITRNKIIYPSPTATSLGKYGEFPVSLYNGLVNIEQGLLNIKSGSLSLDVSLSYHSGGNKPADIPGWVGLGFSLNAGGVITRVARDIPDDLTGGFYASINEIKPLLNNYIPTDPFLEAYVNRYMDINSDKYLFNFCGRSGEFVFDWNQNVKLTKKAPLKVQVNYLYTYGFQSFVITTEDGVMYTFDQLEKSAYIRPDNQETYYTSSWYLSKIKNLSGDSIVLKYVTPTNNHRYKRYPYQKFVIAYWGGIHEISHNINSASINKDFVIYLDEIIFNGGKLSFPKSKRNDPYYTAGASGSIIEEKKLDAVVLSDTGGNVLKRWDFQYIENNTERLKLQSLRLRGADTVTDQLYVFSYNPVKLPVNTAANQDPYATNSVDYWGYYNGAPNTSNRIPLTQVSSTTYYGSADRNPRATEMKAEILSKITYPTGGYTEFDYDPHDYSSMGESFSSPPAFEYHWDEPIGFEFEDGYFQVDPATLTFTLTGPTLVKVSRGVQRTGPNCAWMPTGDFESNSYVYSAGTYNLRTIFNTDELLAPTSSDVHRAYGTVEVRREIPIVSKMAGGLRIKRIRNFDGTKITTRDFEYKLSYINESSGVLSMFPTFHVRAENLWQNMIGLYSSSDPINDMPEGAAVGYSRVVEKLEDSSSIVHEFTTYDEYPDIMTDFSNGFSDYRLSHLISRNHFRGFEKSVSYYNSSGNIVKQINNTISHIEPAALDIPAVDIKPTFNITFLDYNGNLNHNPIAGLLITRYDIPCRYVYNMCTVEETYSTDGSNSIVNSKKIYYDNPDHLQPSRIEVVKSDGSKEITCTTYPDDYPAGTAFIDYMKANNMVAYPVEQVVYKEVGTTRTILSGNITKYRAEGKGLVDQILMLETPDPVPLTSFKFSNRLSGILPPTGATSVFSPDSKYKIQLTFNSYDTKGNPLQYTTEGGVPVSYLWGYNGQFPVAEIKNATAGDIAYTSFESDGKGNWVYNGASSTDMTSPTGRKCYSLSGGAVSKSGLNSAKQYVLTYWAKSTSAGNISGGVASMIDLRNGWSLYSRVLTNDRPCVGDLRHHGCTADHPVLRRPGTSIANRFQGHQPCGSRPGGASDLRRLRPGAV</sequence>
<dbReference type="OrthoDB" id="680656at2"/>
<organism evidence="3 4">
    <name type="scientific">Chitinophaga cymbidii</name>
    <dbReference type="NCBI Taxonomy" id="1096750"/>
    <lineage>
        <taxon>Bacteria</taxon>
        <taxon>Pseudomonadati</taxon>
        <taxon>Bacteroidota</taxon>
        <taxon>Chitinophagia</taxon>
        <taxon>Chitinophagales</taxon>
        <taxon>Chitinophagaceae</taxon>
        <taxon>Chitinophaga</taxon>
    </lineage>
</organism>
<feature type="chain" id="PRO_5021995609" description="YD repeat-containing protein" evidence="2">
    <location>
        <begin position="21"/>
        <end position="1119"/>
    </location>
</feature>
<accession>A0A512RTD0</accession>
<keyword evidence="2" id="KW-0732">Signal</keyword>
<evidence type="ECO:0000256" key="2">
    <source>
        <dbReference type="SAM" id="SignalP"/>
    </source>
</evidence>
<keyword evidence="4" id="KW-1185">Reference proteome</keyword>
<comment type="caution">
    <text evidence="3">The sequence shown here is derived from an EMBL/GenBank/DDBJ whole genome shotgun (WGS) entry which is preliminary data.</text>
</comment>
<name>A0A512RTD0_9BACT</name>
<dbReference type="RefSeq" id="WP_146867588.1">
    <property type="nucleotide sequence ID" value="NZ_BKAU01000012.1"/>
</dbReference>
<feature type="region of interest" description="Disordered" evidence="1">
    <location>
        <begin position="1096"/>
        <end position="1119"/>
    </location>
</feature>
<evidence type="ECO:0000313" key="4">
    <source>
        <dbReference type="Proteomes" id="UP000321436"/>
    </source>
</evidence>
<reference evidence="3 4" key="1">
    <citation type="submission" date="2019-07" db="EMBL/GenBank/DDBJ databases">
        <title>Whole genome shotgun sequence of Chitinophaga cymbidii NBRC 109752.</title>
        <authorList>
            <person name="Hosoyama A."/>
            <person name="Uohara A."/>
            <person name="Ohji S."/>
            <person name="Ichikawa N."/>
        </authorList>
    </citation>
    <scope>NUCLEOTIDE SEQUENCE [LARGE SCALE GENOMIC DNA]</scope>
    <source>
        <strain evidence="3 4">NBRC 109752</strain>
    </source>
</reference>
<evidence type="ECO:0000313" key="3">
    <source>
        <dbReference type="EMBL" id="GEP98960.1"/>
    </source>
</evidence>
<proteinExistence type="predicted"/>